<evidence type="ECO:0000256" key="1">
    <source>
        <dbReference type="ARBA" id="ARBA00004442"/>
    </source>
</evidence>
<name>A0A7K0ETN0_9BACT</name>
<feature type="domain" description="SusD-like N-terminal" evidence="8">
    <location>
        <begin position="25"/>
        <end position="211"/>
    </location>
</feature>
<dbReference type="InterPro" id="IPR012944">
    <property type="entry name" value="SusD_RagB_dom"/>
</dbReference>
<feature type="domain" description="RagB/SusD" evidence="7">
    <location>
        <begin position="328"/>
        <end position="437"/>
    </location>
</feature>
<gene>
    <name evidence="9" type="ORF">GJJ30_26050</name>
</gene>
<dbReference type="InterPro" id="IPR011990">
    <property type="entry name" value="TPR-like_helical_dom_sf"/>
</dbReference>
<keyword evidence="3 6" id="KW-0732">Signal</keyword>
<keyword evidence="4" id="KW-0472">Membrane</keyword>
<dbReference type="CDD" id="cd08977">
    <property type="entry name" value="SusD"/>
    <property type="match status" value="1"/>
</dbReference>
<evidence type="ECO:0000259" key="7">
    <source>
        <dbReference type="Pfam" id="PF07980"/>
    </source>
</evidence>
<evidence type="ECO:0000259" key="8">
    <source>
        <dbReference type="Pfam" id="PF14322"/>
    </source>
</evidence>
<organism evidence="9 10">
    <name type="scientific">Larkinella terrae</name>
    <dbReference type="NCBI Taxonomy" id="2025311"/>
    <lineage>
        <taxon>Bacteria</taxon>
        <taxon>Pseudomonadati</taxon>
        <taxon>Bacteroidota</taxon>
        <taxon>Cytophagia</taxon>
        <taxon>Cytophagales</taxon>
        <taxon>Spirosomataceae</taxon>
        <taxon>Larkinella</taxon>
    </lineage>
</organism>
<dbReference type="GO" id="GO:0009279">
    <property type="term" value="C:cell outer membrane"/>
    <property type="evidence" value="ECO:0007669"/>
    <property type="project" value="UniProtKB-SubCell"/>
</dbReference>
<evidence type="ECO:0000313" key="10">
    <source>
        <dbReference type="Proteomes" id="UP000441754"/>
    </source>
</evidence>
<evidence type="ECO:0000256" key="6">
    <source>
        <dbReference type="SAM" id="SignalP"/>
    </source>
</evidence>
<evidence type="ECO:0000256" key="5">
    <source>
        <dbReference type="ARBA" id="ARBA00023237"/>
    </source>
</evidence>
<protein>
    <submittedName>
        <fullName evidence="9">RagB/SusD family nutrient uptake outer membrane protein</fullName>
    </submittedName>
</protein>
<keyword evidence="10" id="KW-1185">Reference proteome</keyword>
<reference evidence="9 10" key="1">
    <citation type="journal article" date="2018" name="Antonie Van Leeuwenhoek">
        <title>Larkinella terrae sp. nov., isolated from soil on Jeju Island, South Korea.</title>
        <authorList>
            <person name="Ten L.N."/>
            <person name="Jeon J."/>
            <person name="Park S.J."/>
            <person name="Park S."/>
            <person name="Lee S.Y."/>
            <person name="Kim M.K."/>
            <person name="Jung H.Y."/>
        </authorList>
    </citation>
    <scope>NUCLEOTIDE SEQUENCE [LARGE SCALE GENOMIC DNA]</scope>
    <source>
        <strain evidence="9 10">KCTC 52001</strain>
    </source>
</reference>
<evidence type="ECO:0000256" key="3">
    <source>
        <dbReference type="ARBA" id="ARBA00022729"/>
    </source>
</evidence>
<evidence type="ECO:0000313" key="9">
    <source>
        <dbReference type="EMBL" id="MRS64788.1"/>
    </source>
</evidence>
<dbReference type="Pfam" id="PF07980">
    <property type="entry name" value="SusD_RagB"/>
    <property type="match status" value="1"/>
</dbReference>
<dbReference type="OrthoDB" id="5694214at2"/>
<dbReference type="InterPro" id="IPR033985">
    <property type="entry name" value="SusD-like_N"/>
</dbReference>
<evidence type="ECO:0000256" key="2">
    <source>
        <dbReference type="ARBA" id="ARBA00006275"/>
    </source>
</evidence>
<proteinExistence type="inferred from homology"/>
<feature type="chain" id="PRO_5029479254" evidence="6">
    <location>
        <begin position="22"/>
        <end position="478"/>
    </location>
</feature>
<dbReference type="EMBL" id="WJXZ01000014">
    <property type="protein sequence ID" value="MRS64788.1"/>
    <property type="molecule type" value="Genomic_DNA"/>
</dbReference>
<accession>A0A7K0ETN0</accession>
<dbReference type="SUPFAM" id="SSF48452">
    <property type="entry name" value="TPR-like"/>
    <property type="match status" value="1"/>
</dbReference>
<feature type="signal peptide" evidence="6">
    <location>
        <begin position="1"/>
        <end position="21"/>
    </location>
</feature>
<dbReference type="RefSeq" id="WP_154178096.1">
    <property type="nucleotide sequence ID" value="NZ_WJXZ01000014.1"/>
</dbReference>
<comment type="similarity">
    <text evidence="2">Belongs to the SusD family.</text>
</comment>
<comment type="caution">
    <text evidence="9">The sequence shown here is derived from an EMBL/GenBank/DDBJ whole genome shotgun (WGS) entry which is preliminary data.</text>
</comment>
<dbReference type="Pfam" id="PF14322">
    <property type="entry name" value="SusD-like_3"/>
    <property type="match status" value="1"/>
</dbReference>
<comment type="subcellular location">
    <subcellularLocation>
        <location evidence="1">Cell outer membrane</location>
    </subcellularLocation>
</comment>
<dbReference type="AlphaFoldDB" id="A0A7K0ETN0"/>
<dbReference type="Gene3D" id="1.25.40.390">
    <property type="match status" value="1"/>
</dbReference>
<dbReference type="PROSITE" id="PS51257">
    <property type="entry name" value="PROKAR_LIPOPROTEIN"/>
    <property type="match status" value="1"/>
</dbReference>
<dbReference type="Proteomes" id="UP000441754">
    <property type="component" value="Unassembled WGS sequence"/>
</dbReference>
<sequence>MKKIKLTIPLLALLVSVSTSCKEILEVTPRSQITNQVFWQSEDDYTAYLNGVYSSFRTQMNDLSFGEDRSDSFVSGVNSRLSVYWAQVLTPENARDWTSYYGTIGHINLLLSQIEGFTFATPATKNRIKAEALALRASMYFYMAKIWGDLPIMLNPIVDENVPLTARSPVADVFKQINSDIDMAISLFPEAGFISKNRLSKPAVNALKADVKLWSAKVLAGGEPDFTAALAAIAEVEKSGVALLPNFRDITVRLNNEIIFSLYFNRTETPSMYAFASLPLNTYSAKADNAADLPLSNDPLYAQAGYATSPAVKALFAANPTDKRIPATYIDELQGGKVIYTWPNKFRGTKYSDDRVADDDLIVYRFADIVLLKAEALAALGRSADALVELNKIRKRAGIPDVTVTEKTALEKAILDERGRELFDESKRWWDLVRFHKGGTIDVYQVVPNLKGKTVPLYWPVATRVLSLNNQIKQTQGY</sequence>
<evidence type="ECO:0000256" key="4">
    <source>
        <dbReference type="ARBA" id="ARBA00023136"/>
    </source>
</evidence>
<keyword evidence="5" id="KW-0998">Cell outer membrane</keyword>